<keyword evidence="6" id="KW-0408">Iron</keyword>
<sequence>MHDSSSQYLTVDLVDSLIYLDCFINEVLRYSPTIDGTSRSVVVDDCVPKSGIRLYKGDQVLIPTSALGRDTRLWNIDPEQFYPERFLNEDKNHHPCALLPFGARMLQQVTFVDGGPEVNAGGLSQTLTVIPKHVGVTIEFH</sequence>
<dbReference type="Pfam" id="PF00067">
    <property type="entry name" value="p450"/>
    <property type="match status" value="1"/>
</dbReference>
<keyword evidence="4" id="KW-0479">Metal-binding</keyword>
<evidence type="ECO:0000313" key="8">
    <source>
        <dbReference type="EMBL" id="CAF4355785.1"/>
    </source>
</evidence>
<evidence type="ECO:0008006" key="10">
    <source>
        <dbReference type="Google" id="ProtNLM"/>
    </source>
</evidence>
<protein>
    <recommendedName>
        <fullName evidence="10">Cytochrome P450</fullName>
    </recommendedName>
</protein>
<keyword evidence="7" id="KW-0503">Monooxygenase</keyword>
<dbReference type="GO" id="GO:0016705">
    <property type="term" value="F:oxidoreductase activity, acting on paired donors, with incorporation or reduction of molecular oxygen"/>
    <property type="evidence" value="ECO:0007669"/>
    <property type="project" value="InterPro"/>
</dbReference>
<comment type="cofactor">
    <cofactor evidence="1">
        <name>heme</name>
        <dbReference type="ChEBI" id="CHEBI:30413"/>
    </cofactor>
</comment>
<comment type="similarity">
    <text evidence="2">Belongs to the cytochrome P450 family.</text>
</comment>
<dbReference type="GO" id="GO:0004497">
    <property type="term" value="F:monooxygenase activity"/>
    <property type="evidence" value="ECO:0007669"/>
    <property type="project" value="UniProtKB-KW"/>
</dbReference>
<dbReference type="GO" id="GO:0005506">
    <property type="term" value="F:iron ion binding"/>
    <property type="evidence" value="ECO:0007669"/>
    <property type="project" value="InterPro"/>
</dbReference>
<dbReference type="GO" id="GO:0020037">
    <property type="term" value="F:heme binding"/>
    <property type="evidence" value="ECO:0007669"/>
    <property type="project" value="InterPro"/>
</dbReference>
<gene>
    <name evidence="8" type="ORF">UJA718_LOCUS16103</name>
</gene>
<proteinExistence type="inferred from homology"/>
<name>A0A820L9G2_9BILA</name>
<dbReference type="InterPro" id="IPR050476">
    <property type="entry name" value="Insect_CytP450_Detox"/>
</dbReference>
<keyword evidence="3" id="KW-0349">Heme</keyword>
<evidence type="ECO:0000256" key="1">
    <source>
        <dbReference type="ARBA" id="ARBA00001971"/>
    </source>
</evidence>
<dbReference type="EMBL" id="CAJOBP010002458">
    <property type="protein sequence ID" value="CAF4355785.1"/>
    <property type="molecule type" value="Genomic_DNA"/>
</dbReference>
<dbReference type="Gene3D" id="1.10.630.10">
    <property type="entry name" value="Cytochrome P450"/>
    <property type="match status" value="1"/>
</dbReference>
<evidence type="ECO:0000256" key="7">
    <source>
        <dbReference type="ARBA" id="ARBA00023033"/>
    </source>
</evidence>
<evidence type="ECO:0000256" key="2">
    <source>
        <dbReference type="ARBA" id="ARBA00010617"/>
    </source>
</evidence>
<dbReference type="AlphaFoldDB" id="A0A820L9G2"/>
<dbReference type="PANTHER" id="PTHR24292:SF54">
    <property type="entry name" value="CYP9F3-RELATED"/>
    <property type="match status" value="1"/>
</dbReference>
<evidence type="ECO:0000256" key="4">
    <source>
        <dbReference type="ARBA" id="ARBA00022723"/>
    </source>
</evidence>
<keyword evidence="5" id="KW-0560">Oxidoreductase</keyword>
<dbReference type="SUPFAM" id="SSF48264">
    <property type="entry name" value="Cytochrome P450"/>
    <property type="match status" value="1"/>
</dbReference>
<comment type="caution">
    <text evidence="8">The sequence shown here is derived from an EMBL/GenBank/DDBJ whole genome shotgun (WGS) entry which is preliminary data.</text>
</comment>
<evidence type="ECO:0000256" key="5">
    <source>
        <dbReference type="ARBA" id="ARBA00023002"/>
    </source>
</evidence>
<dbReference type="Proteomes" id="UP000663873">
    <property type="component" value="Unassembled WGS sequence"/>
</dbReference>
<evidence type="ECO:0000256" key="3">
    <source>
        <dbReference type="ARBA" id="ARBA00022617"/>
    </source>
</evidence>
<accession>A0A820L9G2</accession>
<organism evidence="8 9">
    <name type="scientific">Rotaria socialis</name>
    <dbReference type="NCBI Taxonomy" id="392032"/>
    <lineage>
        <taxon>Eukaryota</taxon>
        <taxon>Metazoa</taxon>
        <taxon>Spiralia</taxon>
        <taxon>Gnathifera</taxon>
        <taxon>Rotifera</taxon>
        <taxon>Eurotatoria</taxon>
        <taxon>Bdelloidea</taxon>
        <taxon>Philodinida</taxon>
        <taxon>Philodinidae</taxon>
        <taxon>Rotaria</taxon>
    </lineage>
</organism>
<dbReference type="PANTHER" id="PTHR24292">
    <property type="entry name" value="CYTOCHROME P450"/>
    <property type="match status" value="1"/>
</dbReference>
<dbReference type="InterPro" id="IPR036396">
    <property type="entry name" value="Cyt_P450_sf"/>
</dbReference>
<evidence type="ECO:0000313" key="9">
    <source>
        <dbReference type="Proteomes" id="UP000663873"/>
    </source>
</evidence>
<evidence type="ECO:0000256" key="6">
    <source>
        <dbReference type="ARBA" id="ARBA00023004"/>
    </source>
</evidence>
<dbReference type="InterPro" id="IPR001128">
    <property type="entry name" value="Cyt_P450"/>
</dbReference>
<reference evidence="8" key="1">
    <citation type="submission" date="2021-02" db="EMBL/GenBank/DDBJ databases">
        <authorList>
            <person name="Nowell W R."/>
        </authorList>
    </citation>
    <scope>NUCLEOTIDE SEQUENCE</scope>
</reference>
<keyword evidence="9" id="KW-1185">Reference proteome</keyword>